<protein>
    <submittedName>
        <fullName evidence="1">Uncharacterized protein</fullName>
    </submittedName>
</protein>
<evidence type="ECO:0000313" key="1">
    <source>
        <dbReference type="EMBL" id="CAE4583120.1"/>
    </source>
</evidence>
<gene>
    <name evidence="1" type="ORF">AMON00008_LOCUS20175</name>
</gene>
<dbReference type="EMBL" id="HBNR01029586">
    <property type="protein sequence ID" value="CAE4583120.1"/>
    <property type="molecule type" value="Transcribed_RNA"/>
</dbReference>
<name>A0A7S4UH36_9DINO</name>
<sequence>MAVACRVAAAARSSDSALSIAAWLYRNIAAKCLGVASRTPGLAMHLDLGFGVQSSANALWQSACFNPCTQGQALLSSLAAAALRRLRGPWVQNLANEERPVVLPRRRDSPSPAVAQRSRALRAPELHSQGCANLARLPCQLGVCGLALFGDSDIQTPAVGTDFHVQAMASTVWAY</sequence>
<proteinExistence type="predicted"/>
<reference evidence="1" key="1">
    <citation type="submission" date="2021-01" db="EMBL/GenBank/DDBJ databases">
        <authorList>
            <person name="Corre E."/>
            <person name="Pelletier E."/>
            <person name="Niang G."/>
            <person name="Scheremetjew M."/>
            <person name="Finn R."/>
            <person name="Kale V."/>
            <person name="Holt S."/>
            <person name="Cochrane G."/>
            <person name="Meng A."/>
            <person name="Brown T."/>
            <person name="Cohen L."/>
        </authorList>
    </citation>
    <scope>NUCLEOTIDE SEQUENCE</scope>
    <source>
        <strain evidence="1">CCMP3105</strain>
    </source>
</reference>
<organism evidence="1">
    <name type="scientific">Alexandrium monilatum</name>
    <dbReference type="NCBI Taxonomy" id="311494"/>
    <lineage>
        <taxon>Eukaryota</taxon>
        <taxon>Sar</taxon>
        <taxon>Alveolata</taxon>
        <taxon>Dinophyceae</taxon>
        <taxon>Gonyaulacales</taxon>
        <taxon>Pyrocystaceae</taxon>
        <taxon>Alexandrium</taxon>
    </lineage>
</organism>
<accession>A0A7S4UH36</accession>
<dbReference type="AlphaFoldDB" id="A0A7S4UH36"/>